<evidence type="ECO:0000256" key="4">
    <source>
        <dbReference type="ARBA" id="ARBA00023163"/>
    </source>
</evidence>
<dbReference type="PRINTS" id="PR00364">
    <property type="entry name" value="DISEASERSIST"/>
</dbReference>
<dbReference type="AlphaFoldDB" id="A0A1H9CBW8"/>
<evidence type="ECO:0000259" key="5">
    <source>
        <dbReference type="SMART" id="SM00862"/>
    </source>
</evidence>
<evidence type="ECO:0000256" key="2">
    <source>
        <dbReference type="ARBA" id="ARBA00023015"/>
    </source>
</evidence>
<dbReference type="SMART" id="SM01043">
    <property type="entry name" value="BTAD"/>
    <property type="match status" value="1"/>
</dbReference>
<evidence type="ECO:0000256" key="1">
    <source>
        <dbReference type="ARBA" id="ARBA00005820"/>
    </source>
</evidence>
<dbReference type="GO" id="GO:0000160">
    <property type="term" value="P:phosphorelay signal transduction system"/>
    <property type="evidence" value="ECO:0007669"/>
    <property type="project" value="InterPro"/>
</dbReference>
<dbReference type="Pfam" id="PF13374">
    <property type="entry name" value="TPR_10"/>
    <property type="match status" value="1"/>
</dbReference>
<dbReference type="InterPro" id="IPR027417">
    <property type="entry name" value="P-loop_NTPase"/>
</dbReference>
<feature type="domain" description="OmpR/PhoB-type" evidence="5">
    <location>
        <begin position="41"/>
        <end position="116"/>
    </location>
</feature>
<evidence type="ECO:0000313" key="8">
    <source>
        <dbReference type="Proteomes" id="UP000199503"/>
    </source>
</evidence>
<reference evidence="8" key="1">
    <citation type="submission" date="2016-10" db="EMBL/GenBank/DDBJ databases">
        <authorList>
            <person name="Varghese N."/>
            <person name="Submissions S."/>
        </authorList>
    </citation>
    <scope>NUCLEOTIDE SEQUENCE [LARGE SCALE GENOMIC DNA]</scope>
    <source>
        <strain evidence="8">DSM 44437</strain>
    </source>
</reference>
<sequence length="1062" mass="115447">MGGPASACPGIGRAFRPAHLDFRLVRVEYRVLGPLEVLLDGEPVTVPAGRGRVLLATLLLRANTFISVDELVDRVWEGTPPDLHRAHKTLQTVVMRLRQALGEANCVRHEPGGYLAEIAPEQLDLLRFRALVARQEFGPALALWRGPVLGNVVSDSLHRDDVPPLVEEQLAALEMRIEKDLAAGRSADLVPELQDLTRRHPLRDRFWGHLMLALYRSGQQAGALAAYRQVSEMLADELGIDPGPALRELHEQILRGEVAPPEEKRVTPRQLPPNLTTFAGREDDVARLAASEAAVLVISGTGGVGKTSLAVHWAHRVADRFDDGQIFVNLRGQDQVRAMSPQEALTLVLKGLGVDAVPVGMDEQVALYRSLAADRKLLLLLDNAANAEQVRPLLPSSGRALTLVTSRGDLRGLTLNDADLLRLPSLGDDGGLRLLERVLGTGRVRAERDAAAALVRLCGGLPLALRIAAADLRAQDDMTIADKVAQLETDRLGELAVPGDPAAAVGIVFDESYSALPGDSRLVLRRLGVLPGVDFTAHDAAVVAGLPDARHHLDQLVAVHLVEQRGDRFALHDLLRVYARERCTSDEIDEAIGRLYDFYRRMTDDAAELLFPDQRRFPLATTTTQLPDVVLKTSEEAFGWLNAEYQNVFAAVVVATERHEYRQANEIAAVLSAYCYEIRDDTSWSELCDVRGRAARASGDEVLVAASDLSTSIYRFCQGDFTSAEQLARESLERGVRADDLPTQATAHNILGALTRLRGDVATSLHHQREALAVHEQTGAVENQAVVLINIATVSFHEPDLPAAERSLLRALELATSPAVRGHAHTALNSVYIEMGRLPDVIRQHEAYLALQEELGSPRRITLGACAAVRAKLAIGQADEAFDLALDLLDGLRLKADFEAEIDTWAALTDLFHDEGAHEDALAAGKVMLALADQQASVHQRMLAHWTVARSHRERGDLDAAAHHLAELRASLSGDYLLIAGDELRERALLHLALGEGEEALRLAEEAVATHRRHHQRHLEAQSLQALATVRRATGDEDGAAVAEALAADALRDCGVPVGSAG</sequence>
<dbReference type="SUPFAM" id="SSF48452">
    <property type="entry name" value="TPR-like"/>
    <property type="match status" value="3"/>
</dbReference>
<dbReference type="InterPro" id="IPR051677">
    <property type="entry name" value="AfsR-DnrI-RedD_regulator"/>
</dbReference>
<dbReference type="GO" id="GO:0006355">
    <property type="term" value="P:regulation of DNA-templated transcription"/>
    <property type="evidence" value="ECO:0007669"/>
    <property type="project" value="InterPro"/>
</dbReference>
<dbReference type="InterPro" id="IPR005158">
    <property type="entry name" value="BTAD"/>
</dbReference>
<evidence type="ECO:0000259" key="6">
    <source>
        <dbReference type="SMART" id="SM01043"/>
    </source>
</evidence>
<organism evidence="7 8">
    <name type="scientific">Lentzea albida</name>
    <dbReference type="NCBI Taxonomy" id="65499"/>
    <lineage>
        <taxon>Bacteria</taxon>
        <taxon>Bacillati</taxon>
        <taxon>Actinomycetota</taxon>
        <taxon>Actinomycetes</taxon>
        <taxon>Pseudonocardiales</taxon>
        <taxon>Pseudonocardiaceae</taxon>
        <taxon>Lentzea</taxon>
    </lineage>
</organism>
<dbReference type="InterPro" id="IPR001867">
    <property type="entry name" value="OmpR/PhoB-type_DNA-bd"/>
</dbReference>
<dbReference type="PANTHER" id="PTHR35807:SF1">
    <property type="entry name" value="TRANSCRIPTIONAL REGULATOR REDD"/>
    <property type="match status" value="1"/>
</dbReference>
<dbReference type="InterPro" id="IPR016032">
    <property type="entry name" value="Sig_transdc_resp-reg_C-effctor"/>
</dbReference>
<feature type="domain" description="Bacterial transcriptional activator" evidence="6">
    <location>
        <begin position="123"/>
        <end position="254"/>
    </location>
</feature>
<gene>
    <name evidence="7" type="ORF">SAMN04488000_101876</name>
</gene>
<evidence type="ECO:0000256" key="3">
    <source>
        <dbReference type="ARBA" id="ARBA00023125"/>
    </source>
</evidence>
<dbReference type="STRING" id="65499.SAMN04488000_101876"/>
<dbReference type="CDD" id="cd15831">
    <property type="entry name" value="BTAD"/>
    <property type="match status" value="1"/>
</dbReference>
<accession>A0A1H9CBW8</accession>
<dbReference type="Gene3D" id="1.10.10.10">
    <property type="entry name" value="Winged helix-like DNA-binding domain superfamily/Winged helix DNA-binding domain"/>
    <property type="match status" value="1"/>
</dbReference>
<dbReference type="Proteomes" id="UP000199503">
    <property type="component" value="Unassembled WGS sequence"/>
</dbReference>
<protein>
    <submittedName>
        <fullName evidence="7">DNA-binding transcriptional activator of the SARP family</fullName>
    </submittedName>
</protein>
<dbReference type="SUPFAM" id="SSF52540">
    <property type="entry name" value="P-loop containing nucleoside triphosphate hydrolases"/>
    <property type="match status" value="1"/>
</dbReference>
<dbReference type="SMART" id="SM00862">
    <property type="entry name" value="Trans_reg_C"/>
    <property type="match status" value="1"/>
</dbReference>
<dbReference type="Gene3D" id="3.40.50.300">
    <property type="entry name" value="P-loop containing nucleotide triphosphate hydrolases"/>
    <property type="match status" value="1"/>
</dbReference>
<dbReference type="GO" id="GO:0043531">
    <property type="term" value="F:ADP binding"/>
    <property type="evidence" value="ECO:0007669"/>
    <property type="project" value="InterPro"/>
</dbReference>
<dbReference type="InterPro" id="IPR011990">
    <property type="entry name" value="TPR-like_helical_dom_sf"/>
</dbReference>
<keyword evidence="2" id="KW-0805">Transcription regulation</keyword>
<keyword evidence="3 7" id="KW-0238">DNA-binding</keyword>
<comment type="similarity">
    <text evidence="1">Belongs to the AfsR/DnrI/RedD regulatory family.</text>
</comment>
<dbReference type="OrthoDB" id="4336084at2"/>
<name>A0A1H9CBW8_9PSEU</name>
<dbReference type="Gene3D" id="1.25.40.10">
    <property type="entry name" value="Tetratricopeptide repeat domain"/>
    <property type="match status" value="3"/>
</dbReference>
<proteinExistence type="inferred from homology"/>
<keyword evidence="4" id="KW-0804">Transcription</keyword>
<dbReference type="InterPro" id="IPR036388">
    <property type="entry name" value="WH-like_DNA-bd_sf"/>
</dbReference>
<dbReference type="GO" id="GO:0003677">
    <property type="term" value="F:DNA binding"/>
    <property type="evidence" value="ECO:0007669"/>
    <property type="project" value="UniProtKB-KW"/>
</dbReference>
<dbReference type="EMBL" id="FOFV01000001">
    <property type="protein sequence ID" value="SEP98497.1"/>
    <property type="molecule type" value="Genomic_DNA"/>
</dbReference>
<dbReference type="SUPFAM" id="SSF46894">
    <property type="entry name" value="C-terminal effector domain of the bipartite response regulators"/>
    <property type="match status" value="1"/>
</dbReference>
<dbReference type="PANTHER" id="PTHR35807">
    <property type="entry name" value="TRANSCRIPTIONAL REGULATOR REDD-RELATED"/>
    <property type="match status" value="1"/>
</dbReference>
<dbReference type="Pfam" id="PF03704">
    <property type="entry name" value="BTAD"/>
    <property type="match status" value="1"/>
</dbReference>
<keyword evidence="8" id="KW-1185">Reference proteome</keyword>
<evidence type="ECO:0000313" key="7">
    <source>
        <dbReference type="EMBL" id="SEP98497.1"/>
    </source>
</evidence>